<reference evidence="1 2" key="1">
    <citation type="journal article" date="2020" name="ISME J.">
        <title>Uncovering the hidden diversity of litter-decomposition mechanisms in mushroom-forming fungi.</title>
        <authorList>
            <person name="Floudas D."/>
            <person name="Bentzer J."/>
            <person name="Ahren D."/>
            <person name="Johansson T."/>
            <person name="Persson P."/>
            <person name="Tunlid A."/>
        </authorList>
    </citation>
    <scope>NUCLEOTIDE SEQUENCE [LARGE SCALE GENOMIC DNA]</scope>
    <source>
        <strain evidence="1 2">CBS 661.87</strain>
    </source>
</reference>
<accession>A0A8H5GJH4</accession>
<protein>
    <submittedName>
        <fullName evidence="1">Uncharacterized protein</fullName>
    </submittedName>
</protein>
<comment type="caution">
    <text evidence="1">The sequence shown here is derived from an EMBL/GenBank/DDBJ whole genome shotgun (WGS) entry which is preliminary data.</text>
</comment>
<dbReference type="EMBL" id="JAACJP010000099">
    <property type="protein sequence ID" value="KAF5365865.1"/>
    <property type="molecule type" value="Genomic_DNA"/>
</dbReference>
<gene>
    <name evidence="1" type="ORF">D9615_010650</name>
</gene>
<dbReference type="Proteomes" id="UP000565441">
    <property type="component" value="Unassembled WGS sequence"/>
</dbReference>
<sequence length="105" mass="12732">MLRCRLLPKLPSRNKIYNIDPEDKSQRPVASGLWCRFRVAGISRRLSRVAVRGLCHMWRRSVSRMRRRIYRPSLRLCLHPRLQQIFSRMDFRRLCQCLQMSHKQP</sequence>
<organism evidence="1 2">
    <name type="scientific">Tricholomella constricta</name>
    <dbReference type="NCBI Taxonomy" id="117010"/>
    <lineage>
        <taxon>Eukaryota</taxon>
        <taxon>Fungi</taxon>
        <taxon>Dikarya</taxon>
        <taxon>Basidiomycota</taxon>
        <taxon>Agaricomycotina</taxon>
        <taxon>Agaricomycetes</taxon>
        <taxon>Agaricomycetidae</taxon>
        <taxon>Agaricales</taxon>
        <taxon>Tricholomatineae</taxon>
        <taxon>Lyophyllaceae</taxon>
        <taxon>Tricholomella</taxon>
    </lineage>
</organism>
<keyword evidence="2" id="KW-1185">Reference proteome</keyword>
<evidence type="ECO:0000313" key="1">
    <source>
        <dbReference type="EMBL" id="KAF5365865.1"/>
    </source>
</evidence>
<name>A0A8H5GJH4_9AGAR</name>
<proteinExistence type="predicted"/>
<dbReference type="AlphaFoldDB" id="A0A8H5GJH4"/>
<evidence type="ECO:0000313" key="2">
    <source>
        <dbReference type="Proteomes" id="UP000565441"/>
    </source>
</evidence>